<keyword evidence="4" id="KW-1185">Reference proteome</keyword>
<feature type="transmembrane region" description="Helical" evidence="2">
    <location>
        <begin position="52"/>
        <end position="70"/>
    </location>
</feature>
<keyword evidence="2" id="KW-0812">Transmembrane</keyword>
<protein>
    <submittedName>
        <fullName evidence="3">Uncharacterized protein</fullName>
    </submittedName>
</protein>
<comment type="caution">
    <text evidence="3">The sequence shown here is derived from an EMBL/GenBank/DDBJ whole genome shotgun (WGS) entry which is preliminary data.</text>
</comment>
<dbReference type="PANTHER" id="PTHR22718:SF11">
    <property type="entry name" value="7TM GPCR SERPENTINE RECEPTOR CLASS X (SRX) DOMAIN-CONTAINING PROTEIN"/>
    <property type="match status" value="1"/>
</dbReference>
<feature type="compositionally biased region" description="Polar residues" evidence="1">
    <location>
        <begin position="118"/>
        <end position="146"/>
    </location>
</feature>
<keyword evidence="2" id="KW-0472">Membrane</keyword>
<dbReference type="Gene3D" id="1.20.1070.10">
    <property type="entry name" value="Rhodopsin 7-helix transmembrane proteins"/>
    <property type="match status" value="1"/>
</dbReference>
<dbReference type="Proteomes" id="UP001177023">
    <property type="component" value="Unassembled WGS sequence"/>
</dbReference>
<evidence type="ECO:0000256" key="2">
    <source>
        <dbReference type="SAM" id="Phobius"/>
    </source>
</evidence>
<feature type="transmembrane region" description="Helical" evidence="2">
    <location>
        <begin position="6"/>
        <end position="27"/>
    </location>
</feature>
<evidence type="ECO:0000256" key="1">
    <source>
        <dbReference type="SAM" id="MobiDB-lite"/>
    </source>
</evidence>
<name>A0AA36CEJ1_9BILA</name>
<dbReference type="SUPFAM" id="SSF81321">
    <property type="entry name" value="Family A G protein-coupled receptor-like"/>
    <property type="match status" value="1"/>
</dbReference>
<proteinExistence type="predicted"/>
<accession>A0AA36CEJ1</accession>
<gene>
    <name evidence="3" type="ORF">MSPICULIGERA_LOCUS6080</name>
</gene>
<feature type="transmembrane region" description="Helical" evidence="2">
    <location>
        <begin position="82"/>
        <end position="106"/>
    </location>
</feature>
<dbReference type="AlphaFoldDB" id="A0AA36CEJ1"/>
<dbReference type="EMBL" id="CATQJA010001495">
    <property type="protein sequence ID" value="CAJ0567529.1"/>
    <property type="molecule type" value="Genomic_DNA"/>
</dbReference>
<dbReference type="PANTHER" id="PTHR22718">
    <property type="entry name" value="SERPENTINE RECEPTOR, CLASS X"/>
    <property type="match status" value="1"/>
</dbReference>
<reference evidence="3" key="1">
    <citation type="submission" date="2023-06" db="EMBL/GenBank/DDBJ databases">
        <authorList>
            <person name="Delattre M."/>
        </authorList>
    </citation>
    <scope>NUCLEOTIDE SEQUENCE</scope>
    <source>
        <strain evidence="3">AF72</strain>
    </source>
</reference>
<keyword evidence="2" id="KW-1133">Transmembrane helix</keyword>
<feature type="non-terminal residue" evidence="3">
    <location>
        <position position="146"/>
    </location>
</feature>
<feature type="region of interest" description="Disordered" evidence="1">
    <location>
        <begin position="117"/>
        <end position="146"/>
    </location>
</feature>
<sequence>MYIDLPLNSTSTIICILCYSWIVRWIYRLSAQTETAAGCDKSRKRKNMEIKYAKQFFLISIFYLNAWTSFRYLPPIFGNQHLWLYSFCSLNVLLNYGANGLVYFHTNQEIQSMLRRGSTGTSDYHSSTKGPRIYTTTDQQSKSVHD</sequence>
<evidence type="ECO:0000313" key="4">
    <source>
        <dbReference type="Proteomes" id="UP001177023"/>
    </source>
</evidence>
<organism evidence="3 4">
    <name type="scientific">Mesorhabditis spiculigera</name>
    <dbReference type="NCBI Taxonomy" id="96644"/>
    <lineage>
        <taxon>Eukaryota</taxon>
        <taxon>Metazoa</taxon>
        <taxon>Ecdysozoa</taxon>
        <taxon>Nematoda</taxon>
        <taxon>Chromadorea</taxon>
        <taxon>Rhabditida</taxon>
        <taxon>Rhabditina</taxon>
        <taxon>Rhabditomorpha</taxon>
        <taxon>Rhabditoidea</taxon>
        <taxon>Rhabditidae</taxon>
        <taxon>Mesorhabditinae</taxon>
        <taxon>Mesorhabditis</taxon>
    </lineage>
</organism>
<evidence type="ECO:0000313" key="3">
    <source>
        <dbReference type="EMBL" id="CAJ0567529.1"/>
    </source>
</evidence>